<dbReference type="InterPro" id="IPR052943">
    <property type="entry name" value="TMTC_O-mannosyl-trnsfr"/>
</dbReference>
<proteinExistence type="predicted"/>
<evidence type="ECO:0000313" key="4">
    <source>
        <dbReference type="Proteomes" id="UP000703893"/>
    </source>
</evidence>
<dbReference type="Pfam" id="PF00515">
    <property type="entry name" value="TPR_1"/>
    <property type="match status" value="1"/>
</dbReference>
<feature type="compositionally biased region" description="Basic and acidic residues" evidence="2">
    <location>
        <begin position="32"/>
        <end position="43"/>
    </location>
</feature>
<feature type="region of interest" description="Disordered" evidence="2">
    <location>
        <begin position="1"/>
        <end position="45"/>
    </location>
</feature>
<evidence type="ECO:0000313" key="3">
    <source>
        <dbReference type="EMBL" id="MBM3275273.1"/>
    </source>
</evidence>
<protein>
    <submittedName>
        <fullName evidence="3">Tetratricopeptide repeat protein</fullName>
    </submittedName>
</protein>
<accession>A0A937X3N6</accession>
<comment type="caution">
    <text evidence="3">The sequence shown here is derived from an EMBL/GenBank/DDBJ whole genome shotgun (WGS) entry which is preliminary data.</text>
</comment>
<dbReference type="SUPFAM" id="SSF48452">
    <property type="entry name" value="TPR-like"/>
    <property type="match status" value="1"/>
</dbReference>
<dbReference type="PANTHER" id="PTHR44809">
    <property type="match status" value="1"/>
</dbReference>
<evidence type="ECO:0000256" key="1">
    <source>
        <dbReference type="PROSITE-ProRule" id="PRU00339"/>
    </source>
</evidence>
<dbReference type="InterPro" id="IPR011990">
    <property type="entry name" value="TPR-like_helical_dom_sf"/>
</dbReference>
<sequence length="190" mass="21301">MGESAHAQIPDDRDLLPAKELPRPFSAQGAERVPRQQSDRAEPVHSLQATDAYNQALALIKDGNKAEAERQLRRAIAIRPDHAQALNNLGLLSLSREDFDEAISLFGQAIRARPKYARPYNNLGVTYLRKGKTDWAIAQFRRALLVDPEYDAARRNLAAAVGRQQPHGESLREIPDWVPGIVRKLFKNHA</sequence>
<dbReference type="PANTHER" id="PTHR44809:SF1">
    <property type="entry name" value="PROTEIN O-MANNOSYL-TRANSFERASE TMTC1"/>
    <property type="match status" value="1"/>
</dbReference>
<dbReference type="SMART" id="SM00028">
    <property type="entry name" value="TPR"/>
    <property type="match status" value="3"/>
</dbReference>
<organism evidence="3 4">
    <name type="scientific">Candidatus Tanganyikabacteria bacterium</name>
    <dbReference type="NCBI Taxonomy" id="2961651"/>
    <lineage>
        <taxon>Bacteria</taxon>
        <taxon>Bacillati</taxon>
        <taxon>Candidatus Sericytochromatia</taxon>
        <taxon>Candidatus Tanganyikabacteria</taxon>
    </lineage>
</organism>
<reference evidence="3 4" key="1">
    <citation type="submission" date="2019-03" db="EMBL/GenBank/DDBJ databases">
        <title>Lake Tanganyika Metagenome-Assembled Genomes (MAGs).</title>
        <authorList>
            <person name="Tran P."/>
        </authorList>
    </citation>
    <scope>NUCLEOTIDE SEQUENCE [LARGE SCALE GENOMIC DNA]</scope>
    <source>
        <strain evidence="3">K_DeepCast_65m_m2_236</strain>
    </source>
</reference>
<dbReference type="EMBL" id="VGJX01000510">
    <property type="protein sequence ID" value="MBM3275273.1"/>
    <property type="molecule type" value="Genomic_DNA"/>
</dbReference>
<name>A0A937X3N6_9BACT</name>
<feature type="repeat" description="TPR" evidence="1">
    <location>
        <begin position="117"/>
        <end position="150"/>
    </location>
</feature>
<feature type="compositionally biased region" description="Basic and acidic residues" evidence="2">
    <location>
        <begin position="9"/>
        <end position="22"/>
    </location>
</feature>
<dbReference type="PROSITE" id="PS50005">
    <property type="entry name" value="TPR"/>
    <property type="match status" value="2"/>
</dbReference>
<evidence type="ECO:0000256" key="2">
    <source>
        <dbReference type="SAM" id="MobiDB-lite"/>
    </source>
</evidence>
<dbReference type="PROSITE" id="PS50293">
    <property type="entry name" value="TPR_REGION"/>
    <property type="match status" value="2"/>
</dbReference>
<gene>
    <name evidence="3" type="ORF">FJZ00_08970</name>
</gene>
<dbReference type="InterPro" id="IPR019734">
    <property type="entry name" value="TPR_rpt"/>
</dbReference>
<feature type="repeat" description="TPR" evidence="1">
    <location>
        <begin position="83"/>
        <end position="116"/>
    </location>
</feature>
<dbReference type="AlphaFoldDB" id="A0A937X3N6"/>
<keyword evidence="1" id="KW-0802">TPR repeat</keyword>
<dbReference type="Gene3D" id="1.25.40.10">
    <property type="entry name" value="Tetratricopeptide repeat domain"/>
    <property type="match status" value="2"/>
</dbReference>
<dbReference type="Pfam" id="PF13432">
    <property type="entry name" value="TPR_16"/>
    <property type="match status" value="1"/>
</dbReference>
<dbReference type="Proteomes" id="UP000703893">
    <property type="component" value="Unassembled WGS sequence"/>
</dbReference>